<dbReference type="SMART" id="SM00345">
    <property type="entry name" value="HTH_GNTR"/>
    <property type="match status" value="1"/>
</dbReference>
<accession>A0ABS4ADK9</accession>
<sequence length="218" mass="24220">MASRTRSALLRAIEQDLDEGRLKPGDSLDEQGLASRFEVSRTPAREALLYLEAKGVVRMVPRRGAVVQDLTPTLALGMVELLTALESEAAGLAARRMVMAERQVLQQQHEAARQMAQQLDSEAYMRANSMFHNAIYEGSRNAVLIEQLRATRRRMLTYHRSSLSQPARVRDSWQEHAALLSAILAGDESGARDAMREHIQSGGRVFADLVAGQQESRP</sequence>
<dbReference type="SUPFAM" id="SSF48008">
    <property type="entry name" value="GntR ligand-binding domain-like"/>
    <property type="match status" value="1"/>
</dbReference>
<dbReference type="SMART" id="SM00895">
    <property type="entry name" value="FCD"/>
    <property type="match status" value="1"/>
</dbReference>
<keyword evidence="3" id="KW-0804">Transcription</keyword>
<dbReference type="Pfam" id="PF00392">
    <property type="entry name" value="GntR"/>
    <property type="match status" value="1"/>
</dbReference>
<evidence type="ECO:0000313" key="5">
    <source>
        <dbReference type="EMBL" id="MBP0445101.1"/>
    </source>
</evidence>
<keyword evidence="1" id="KW-0805">Transcription regulation</keyword>
<name>A0ABS4ADK9_9PROT</name>
<evidence type="ECO:0000313" key="6">
    <source>
        <dbReference type="Proteomes" id="UP000681594"/>
    </source>
</evidence>
<keyword evidence="6" id="KW-1185">Reference proteome</keyword>
<dbReference type="CDD" id="cd07377">
    <property type="entry name" value="WHTH_GntR"/>
    <property type="match status" value="1"/>
</dbReference>
<dbReference type="SUPFAM" id="SSF46785">
    <property type="entry name" value="Winged helix' DNA-binding domain"/>
    <property type="match status" value="1"/>
</dbReference>
<keyword evidence="2" id="KW-0238">DNA-binding</keyword>
<dbReference type="Gene3D" id="1.10.10.10">
    <property type="entry name" value="Winged helix-like DNA-binding domain superfamily/Winged helix DNA-binding domain"/>
    <property type="match status" value="1"/>
</dbReference>
<dbReference type="InterPro" id="IPR000524">
    <property type="entry name" value="Tscrpt_reg_HTH_GntR"/>
</dbReference>
<gene>
    <name evidence="5" type="ORF">J8J14_09940</name>
</gene>
<dbReference type="InterPro" id="IPR036388">
    <property type="entry name" value="WH-like_DNA-bd_sf"/>
</dbReference>
<reference evidence="5 6" key="1">
    <citation type="submission" date="2021-03" db="EMBL/GenBank/DDBJ databases">
        <authorList>
            <person name="So Y."/>
        </authorList>
    </citation>
    <scope>NUCLEOTIDE SEQUENCE [LARGE SCALE GENOMIC DNA]</scope>
    <source>
        <strain evidence="5 6">SSH11</strain>
    </source>
</reference>
<proteinExistence type="predicted"/>
<evidence type="ECO:0000259" key="4">
    <source>
        <dbReference type="PROSITE" id="PS50949"/>
    </source>
</evidence>
<dbReference type="RefSeq" id="WP_209379351.1">
    <property type="nucleotide sequence ID" value="NZ_JAGIZB010000008.1"/>
</dbReference>
<organism evidence="5 6">
    <name type="scientific">Pararoseomonas baculiformis</name>
    <dbReference type="NCBI Taxonomy" id="2820812"/>
    <lineage>
        <taxon>Bacteria</taxon>
        <taxon>Pseudomonadati</taxon>
        <taxon>Pseudomonadota</taxon>
        <taxon>Alphaproteobacteria</taxon>
        <taxon>Acetobacterales</taxon>
        <taxon>Acetobacteraceae</taxon>
        <taxon>Pararoseomonas</taxon>
    </lineage>
</organism>
<protein>
    <submittedName>
        <fullName evidence="5">GntR family transcriptional regulator</fullName>
    </submittedName>
</protein>
<evidence type="ECO:0000256" key="2">
    <source>
        <dbReference type="ARBA" id="ARBA00023125"/>
    </source>
</evidence>
<dbReference type="Proteomes" id="UP000681594">
    <property type="component" value="Unassembled WGS sequence"/>
</dbReference>
<dbReference type="Pfam" id="PF07729">
    <property type="entry name" value="FCD"/>
    <property type="match status" value="1"/>
</dbReference>
<comment type="caution">
    <text evidence="5">The sequence shown here is derived from an EMBL/GenBank/DDBJ whole genome shotgun (WGS) entry which is preliminary data.</text>
</comment>
<dbReference type="PANTHER" id="PTHR43537">
    <property type="entry name" value="TRANSCRIPTIONAL REGULATOR, GNTR FAMILY"/>
    <property type="match status" value="1"/>
</dbReference>
<dbReference type="PROSITE" id="PS50949">
    <property type="entry name" value="HTH_GNTR"/>
    <property type="match status" value="1"/>
</dbReference>
<evidence type="ECO:0000256" key="3">
    <source>
        <dbReference type="ARBA" id="ARBA00023163"/>
    </source>
</evidence>
<dbReference type="PANTHER" id="PTHR43537:SF49">
    <property type="entry name" value="TRANSCRIPTIONAL REGULATORY PROTEIN"/>
    <property type="match status" value="1"/>
</dbReference>
<dbReference type="EMBL" id="JAGIZB010000008">
    <property type="protein sequence ID" value="MBP0445101.1"/>
    <property type="molecule type" value="Genomic_DNA"/>
</dbReference>
<dbReference type="Gene3D" id="1.20.120.530">
    <property type="entry name" value="GntR ligand-binding domain-like"/>
    <property type="match status" value="1"/>
</dbReference>
<dbReference type="InterPro" id="IPR011711">
    <property type="entry name" value="GntR_C"/>
</dbReference>
<dbReference type="InterPro" id="IPR008920">
    <property type="entry name" value="TF_FadR/GntR_C"/>
</dbReference>
<evidence type="ECO:0000256" key="1">
    <source>
        <dbReference type="ARBA" id="ARBA00023015"/>
    </source>
</evidence>
<dbReference type="InterPro" id="IPR036390">
    <property type="entry name" value="WH_DNA-bd_sf"/>
</dbReference>
<feature type="domain" description="HTH gntR-type" evidence="4">
    <location>
        <begin position="3"/>
        <end position="70"/>
    </location>
</feature>